<dbReference type="InterPro" id="IPR006977">
    <property type="entry name" value="Yip1_dom"/>
</dbReference>
<evidence type="ECO:0000313" key="7">
    <source>
        <dbReference type="EMBL" id="GAS81759.1"/>
    </source>
</evidence>
<evidence type="ECO:0000256" key="2">
    <source>
        <dbReference type="ARBA" id="ARBA00022692"/>
    </source>
</evidence>
<feature type="transmembrane region" description="Helical" evidence="5">
    <location>
        <begin position="36"/>
        <end position="55"/>
    </location>
</feature>
<dbReference type="Pfam" id="PF04893">
    <property type="entry name" value="Yip1"/>
    <property type="match status" value="1"/>
</dbReference>
<organism evidence="7 8">
    <name type="scientific">Paenibacillus amylolyticus</name>
    <dbReference type="NCBI Taxonomy" id="1451"/>
    <lineage>
        <taxon>Bacteria</taxon>
        <taxon>Bacillati</taxon>
        <taxon>Bacillota</taxon>
        <taxon>Bacilli</taxon>
        <taxon>Bacillales</taxon>
        <taxon>Paenibacillaceae</taxon>
        <taxon>Paenibacillus</taxon>
    </lineage>
</organism>
<comment type="caution">
    <text evidence="7">The sequence shown here is derived from an EMBL/GenBank/DDBJ whole genome shotgun (WGS) entry which is preliminary data.</text>
</comment>
<feature type="transmembrane region" description="Helical" evidence="5">
    <location>
        <begin position="137"/>
        <end position="156"/>
    </location>
</feature>
<reference evidence="7 8" key="1">
    <citation type="journal article" date="2016" name="Genome Announc.">
        <title>Draft Genome Sequence of Paenibacillus amylolyticus Heshi-A3, Isolated from Fermented Rice Bran in a Japanese Fermented Seafood Dish.</title>
        <authorList>
            <person name="Akuzawa S."/>
            <person name="Nagaoka J."/>
            <person name="Kanekatsu M."/>
            <person name="Kubota E."/>
            <person name="Ohtake R."/>
            <person name="Suzuki T."/>
            <person name="Kanesaki Y."/>
        </authorList>
    </citation>
    <scope>NUCLEOTIDE SEQUENCE [LARGE SCALE GENOMIC DNA]</scope>
    <source>
        <strain evidence="7 8">Heshi-A3</strain>
    </source>
</reference>
<comment type="subcellular location">
    <subcellularLocation>
        <location evidence="1">Membrane</location>
        <topology evidence="1">Multi-pass membrane protein</topology>
    </subcellularLocation>
</comment>
<evidence type="ECO:0000313" key="8">
    <source>
        <dbReference type="Proteomes" id="UP000069697"/>
    </source>
</evidence>
<sequence length="211" mass="24462">MQASSKQLYQYPLHLIFHPFDGYWELKYERNQRTSLLIAFMILVLLVITKILHAQYSGFLINLSNPKYLNSLLEMVYVIIPVLFWCVANWSLTTLMDGEGKFSEIFMSTCFALVPLFLIHFPWIWLSLVISAQETAFYYFSNALAVAWTVYLLFVGNMTVHQYTPAKTVLTMLLTLVAMAFMAFLCLLFFSLVQQIVSFVVTIYQELVLRG</sequence>
<proteinExistence type="predicted"/>
<evidence type="ECO:0000256" key="4">
    <source>
        <dbReference type="ARBA" id="ARBA00023136"/>
    </source>
</evidence>
<evidence type="ECO:0000256" key="3">
    <source>
        <dbReference type="ARBA" id="ARBA00022989"/>
    </source>
</evidence>
<name>A0A100VL57_PAEAM</name>
<gene>
    <name evidence="7" type="ORF">PAHA3_1833</name>
</gene>
<dbReference type="GO" id="GO:0016020">
    <property type="term" value="C:membrane"/>
    <property type="evidence" value="ECO:0007669"/>
    <property type="project" value="UniProtKB-SubCell"/>
</dbReference>
<protein>
    <submittedName>
        <fullName evidence="7">NHL repeat containing protein</fullName>
    </submittedName>
</protein>
<feature type="transmembrane region" description="Helical" evidence="5">
    <location>
        <begin position="105"/>
        <end position="125"/>
    </location>
</feature>
<feature type="transmembrane region" description="Helical" evidence="5">
    <location>
        <begin position="168"/>
        <end position="193"/>
    </location>
</feature>
<reference evidence="8" key="2">
    <citation type="submission" date="2016-01" db="EMBL/GenBank/DDBJ databases">
        <title>Draft Genome Sequence of Paenibacillus amylolyticus Heshi-A3 that Was Isolated from Fermented Rice Bran with Aging Salted Mackerel, Which Was Named Heshiko as Traditional Fermented Seafood in Japan.</title>
        <authorList>
            <person name="Akuzawa S."/>
            <person name="Nakagawa J."/>
            <person name="Kanekatsu T."/>
            <person name="Kubota E."/>
            <person name="Ohtake R."/>
            <person name="Suzuki T."/>
            <person name="Kanesaki Y."/>
        </authorList>
    </citation>
    <scope>NUCLEOTIDE SEQUENCE [LARGE SCALE GENOMIC DNA]</scope>
    <source>
        <strain evidence="8">Heshi-A3</strain>
    </source>
</reference>
<evidence type="ECO:0000259" key="6">
    <source>
        <dbReference type="Pfam" id="PF04893"/>
    </source>
</evidence>
<dbReference type="AlphaFoldDB" id="A0A100VL57"/>
<dbReference type="Proteomes" id="UP000069697">
    <property type="component" value="Unassembled WGS sequence"/>
</dbReference>
<dbReference type="EMBL" id="BCNV01000001">
    <property type="protein sequence ID" value="GAS81759.1"/>
    <property type="molecule type" value="Genomic_DNA"/>
</dbReference>
<accession>A0A100VL57</accession>
<feature type="domain" description="Yip1" evidence="6">
    <location>
        <begin position="14"/>
        <end position="184"/>
    </location>
</feature>
<keyword evidence="2 5" id="KW-0812">Transmembrane</keyword>
<evidence type="ECO:0000256" key="1">
    <source>
        <dbReference type="ARBA" id="ARBA00004141"/>
    </source>
</evidence>
<dbReference type="RefSeq" id="WP_062834417.1">
    <property type="nucleotide sequence ID" value="NZ_BCNV01000001.1"/>
</dbReference>
<feature type="transmembrane region" description="Helical" evidence="5">
    <location>
        <begin position="75"/>
        <end position="93"/>
    </location>
</feature>
<keyword evidence="3 5" id="KW-1133">Transmembrane helix</keyword>
<keyword evidence="4 5" id="KW-0472">Membrane</keyword>
<evidence type="ECO:0000256" key="5">
    <source>
        <dbReference type="SAM" id="Phobius"/>
    </source>
</evidence>